<proteinExistence type="predicted"/>
<dbReference type="EMBL" id="OQ865377">
    <property type="protein sequence ID" value="WHV01591.1"/>
    <property type="molecule type" value="Genomic_DNA"/>
</dbReference>
<sequence>MHTTLMYNPSNEKMVRLLLKYGASALDIAYKDYISDEIKDIFVYLDI</sequence>
<reference evidence="1" key="1">
    <citation type="submission" date="2023-04" db="EMBL/GenBank/DDBJ databases">
        <title>Genomic characterization of avipoxvirus isolates from Apapne (Himatione sanguinea).</title>
        <authorList>
            <person name="Butt S.L."/>
            <person name="Do Nascimento G.M."/>
        </authorList>
    </citation>
    <scope>NUCLEOTIDE SEQUENCE</scope>
    <source>
        <strain evidence="1">APAPVX9</strain>
    </source>
</reference>
<protein>
    <recommendedName>
        <fullName evidence="2">Ankyrin-like protein</fullName>
    </recommendedName>
</protein>
<evidence type="ECO:0000313" key="1">
    <source>
        <dbReference type="EMBL" id="WHV01591.1"/>
    </source>
</evidence>
<name>A0AAT9UQL3_9POXV</name>
<organism evidence="1">
    <name type="scientific">Apapanepox virus</name>
    <dbReference type="NCBI Taxonomy" id="3049969"/>
    <lineage>
        <taxon>Viruses</taxon>
        <taxon>Varidnaviria</taxon>
        <taxon>Bamfordvirae</taxon>
        <taxon>Nucleocytoviricota</taxon>
        <taxon>Pokkesviricetes</taxon>
        <taxon>Chitovirales</taxon>
        <taxon>Poxviridae</taxon>
        <taxon>Chordopoxvirinae</taxon>
        <taxon>Avipoxvirus</taxon>
    </lineage>
</organism>
<accession>A0AAT9UQL3</accession>
<gene>
    <name evidence="1" type="ORF">APAPVX9-145</name>
</gene>
<evidence type="ECO:0008006" key="2">
    <source>
        <dbReference type="Google" id="ProtNLM"/>
    </source>
</evidence>